<dbReference type="EMBL" id="BMML01000015">
    <property type="protein sequence ID" value="GGN25772.1"/>
    <property type="molecule type" value="Genomic_DNA"/>
</dbReference>
<protein>
    <submittedName>
        <fullName evidence="2">Uncharacterized protein</fullName>
    </submittedName>
</protein>
<keyword evidence="3" id="KW-1185">Reference proteome</keyword>
<accession>A0A917XH99</accession>
<evidence type="ECO:0000313" key="3">
    <source>
        <dbReference type="Proteomes" id="UP000653411"/>
    </source>
</evidence>
<proteinExistence type="predicted"/>
<feature type="region of interest" description="Disordered" evidence="1">
    <location>
        <begin position="33"/>
        <end position="73"/>
    </location>
</feature>
<name>A0A917XH99_9ACTN</name>
<dbReference type="AntiFam" id="ANF00093">
    <property type="entry name" value="Shadow ORF (opposite nagR)"/>
</dbReference>
<reference evidence="2" key="2">
    <citation type="submission" date="2020-09" db="EMBL/GenBank/DDBJ databases">
        <authorList>
            <person name="Sun Q."/>
            <person name="Zhou Y."/>
        </authorList>
    </citation>
    <scope>NUCLEOTIDE SEQUENCE</scope>
    <source>
        <strain evidence="2">CGMCC 4.7110</strain>
    </source>
</reference>
<gene>
    <name evidence="2" type="ORF">GCM10011578_059950</name>
</gene>
<reference evidence="2" key="1">
    <citation type="journal article" date="2014" name="Int. J. Syst. Evol. Microbiol.">
        <title>Complete genome sequence of Corynebacterium casei LMG S-19264T (=DSM 44701T), isolated from a smear-ripened cheese.</title>
        <authorList>
            <consortium name="US DOE Joint Genome Institute (JGI-PGF)"/>
            <person name="Walter F."/>
            <person name="Albersmeier A."/>
            <person name="Kalinowski J."/>
            <person name="Ruckert C."/>
        </authorList>
    </citation>
    <scope>NUCLEOTIDE SEQUENCE</scope>
    <source>
        <strain evidence="2">CGMCC 4.7110</strain>
    </source>
</reference>
<dbReference type="AlphaFoldDB" id="A0A917XH99"/>
<organism evidence="2 3">
    <name type="scientific">Streptomyces fuscichromogenes</name>
    <dbReference type="NCBI Taxonomy" id="1324013"/>
    <lineage>
        <taxon>Bacteria</taxon>
        <taxon>Bacillati</taxon>
        <taxon>Actinomycetota</taxon>
        <taxon>Actinomycetes</taxon>
        <taxon>Kitasatosporales</taxon>
        <taxon>Streptomycetaceae</taxon>
        <taxon>Streptomyces</taxon>
    </lineage>
</organism>
<evidence type="ECO:0000256" key="1">
    <source>
        <dbReference type="SAM" id="MobiDB-lite"/>
    </source>
</evidence>
<evidence type="ECO:0000313" key="2">
    <source>
        <dbReference type="EMBL" id="GGN25772.1"/>
    </source>
</evidence>
<dbReference type="Proteomes" id="UP000653411">
    <property type="component" value="Unassembled WGS sequence"/>
</dbReference>
<sequence>MGGYDAPRLALQEAHAGLPFQPLHVLADRGLGAGQLAGDGAEAARPAHGHEDAQVVQSHGPKLPGPKPQLGSA</sequence>
<comment type="caution">
    <text evidence="2">The sequence shown here is derived from an EMBL/GenBank/DDBJ whole genome shotgun (WGS) entry which is preliminary data.</text>
</comment>